<name>A0A1M6KYK0_9CLOT</name>
<protein>
    <submittedName>
        <fullName evidence="1">Putative phage tail component, N-terminal domain-containing protein</fullName>
    </submittedName>
</protein>
<keyword evidence="2" id="KW-1185">Reference proteome</keyword>
<dbReference type="STRING" id="1121298.SAMN05444401_3540"/>
<proteinExistence type="predicted"/>
<dbReference type="NCBIfam" id="TIGR01633">
    <property type="entry name" value="phi3626_gp14_N"/>
    <property type="match status" value="1"/>
</dbReference>
<accession>A0A1M6KYK0</accession>
<dbReference type="OrthoDB" id="2734969at2"/>
<reference evidence="1 2" key="1">
    <citation type="submission" date="2016-11" db="EMBL/GenBank/DDBJ databases">
        <authorList>
            <person name="Jaros S."/>
            <person name="Januszkiewicz K."/>
            <person name="Wedrychowicz H."/>
        </authorList>
    </citation>
    <scope>NUCLEOTIDE SEQUENCE [LARGE SCALE GENOMIC DNA]</scope>
    <source>
        <strain evidence="1 2">DSM 21864</strain>
    </source>
</reference>
<gene>
    <name evidence="1" type="ORF">SAMN05444401_3540</name>
</gene>
<dbReference type="InterPro" id="IPR006520">
    <property type="entry name" value="Dit_BPSPP_N"/>
</dbReference>
<dbReference type="Proteomes" id="UP000184080">
    <property type="component" value="Unassembled WGS sequence"/>
</dbReference>
<evidence type="ECO:0000313" key="2">
    <source>
        <dbReference type="Proteomes" id="UP000184080"/>
    </source>
</evidence>
<dbReference type="RefSeq" id="WP_073009790.1">
    <property type="nucleotide sequence ID" value="NZ_FQZO01000006.1"/>
</dbReference>
<organism evidence="1 2">
    <name type="scientific">Clostridium amylolyticum</name>
    <dbReference type="NCBI Taxonomy" id="1121298"/>
    <lineage>
        <taxon>Bacteria</taxon>
        <taxon>Bacillati</taxon>
        <taxon>Bacillota</taxon>
        <taxon>Clostridia</taxon>
        <taxon>Eubacteriales</taxon>
        <taxon>Clostridiaceae</taxon>
        <taxon>Clostridium</taxon>
    </lineage>
</organism>
<dbReference type="Gene3D" id="2.40.30.200">
    <property type="match status" value="1"/>
</dbReference>
<evidence type="ECO:0000313" key="1">
    <source>
        <dbReference type="EMBL" id="SHJ63926.1"/>
    </source>
</evidence>
<sequence length="230" mass="26432">MDILIDCISLREEFGICSVERPAIPSAEQTLKIYEVDGRDGSLTEKGNWRDIELPINFNLLDEENIRMKMRKFKALLINAKKLVLEEEPDVFYKIKFVKMGDIVNEIAEHGEFQLTFRLEPFAYMDFTDTIYLTNQATIFNPGTYFSEPVITLYGSGNINLTIGETNLILKEVANFITINTPLKSAYKEQLPLNNKILGNFPVLNPGDNKILWSGNVTKIEIKPEWRYLL</sequence>
<dbReference type="EMBL" id="FQZO01000006">
    <property type="protein sequence ID" value="SHJ63926.1"/>
    <property type="molecule type" value="Genomic_DNA"/>
</dbReference>
<dbReference type="AlphaFoldDB" id="A0A1M6KYK0"/>